<evidence type="ECO:0000256" key="1">
    <source>
        <dbReference type="SAM" id="MobiDB-lite"/>
    </source>
</evidence>
<protein>
    <submittedName>
        <fullName evidence="2">Membrane protein implicated in regulation of membrane protease activity</fullName>
    </submittedName>
</protein>
<feature type="compositionally biased region" description="Basic and acidic residues" evidence="1">
    <location>
        <begin position="31"/>
        <end position="40"/>
    </location>
</feature>
<keyword evidence="2" id="KW-0645">Protease</keyword>
<evidence type="ECO:0000313" key="2">
    <source>
        <dbReference type="EMBL" id="MBB6181137.1"/>
    </source>
</evidence>
<comment type="caution">
    <text evidence="2">The sequence shown here is derived from an EMBL/GenBank/DDBJ whole genome shotgun (WGS) entry which is preliminary data.</text>
</comment>
<organism evidence="2 3">
    <name type="scientific">Pseudorhizobium flavum</name>
    <dbReference type="NCBI Taxonomy" id="1335061"/>
    <lineage>
        <taxon>Bacteria</taxon>
        <taxon>Pseudomonadati</taxon>
        <taxon>Pseudomonadota</taxon>
        <taxon>Alphaproteobacteria</taxon>
        <taxon>Hyphomicrobiales</taxon>
        <taxon>Rhizobiaceae</taxon>
        <taxon>Rhizobium/Agrobacterium group</taxon>
        <taxon>Pseudorhizobium</taxon>
    </lineage>
</organism>
<dbReference type="Proteomes" id="UP000535501">
    <property type="component" value="Unassembled WGS sequence"/>
</dbReference>
<keyword evidence="2" id="KW-0378">Hydrolase</keyword>
<keyword evidence="3" id="KW-1185">Reference proteome</keyword>
<dbReference type="EMBL" id="JACHEJ010000008">
    <property type="protein sequence ID" value="MBB6181137.1"/>
    <property type="molecule type" value="Genomic_DNA"/>
</dbReference>
<dbReference type="AlphaFoldDB" id="A0A7W9YZ98"/>
<feature type="compositionally biased region" description="Basic and acidic residues" evidence="1">
    <location>
        <begin position="49"/>
        <end position="63"/>
    </location>
</feature>
<sequence>MVQLIFFILIVGGGWLLYKRFVADAEKLTSGSRERRKEQETGASGTLVKDPETGEYRVKRDDE</sequence>
<dbReference type="RefSeq" id="WP_077548148.1">
    <property type="nucleotide sequence ID" value="NZ_JACHEJ010000008.1"/>
</dbReference>
<proteinExistence type="predicted"/>
<feature type="region of interest" description="Disordered" evidence="1">
    <location>
        <begin position="31"/>
        <end position="63"/>
    </location>
</feature>
<dbReference type="GO" id="GO:0006508">
    <property type="term" value="P:proteolysis"/>
    <property type="evidence" value="ECO:0007669"/>
    <property type="project" value="UniProtKB-KW"/>
</dbReference>
<dbReference type="GO" id="GO:0008233">
    <property type="term" value="F:peptidase activity"/>
    <property type="evidence" value="ECO:0007669"/>
    <property type="project" value="UniProtKB-KW"/>
</dbReference>
<evidence type="ECO:0000313" key="3">
    <source>
        <dbReference type="Proteomes" id="UP000535501"/>
    </source>
</evidence>
<accession>A0A7W9YZ98</accession>
<name>A0A7W9YZ98_9HYPH</name>
<gene>
    <name evidence="2" type="ORF">HNQ75_003122</name>
</gene>
<reference evidence="2 3" key="1">
    <citation type="submission" date="2020-08" db="EMBL/GenBank/DDBJ databases">
        <title>Genomic Encyclopedia of Type Strains, Phase IV (KMG-IV): sequencing the most valuable type-strain genomes for metagenomic binning, comparative biology and taxonomic classification.</title>
        <authorList>
            <person name="Goeker M."/>
        </authorList>
    </citation>
    <scope>NUCLEOTIDE SEQUENCE [LARGE SCALE GENOMIC DNA]</scope>
    <source>
        <strain evidence="2 3">DSM 102134</strain>
    </source>
</reference>